<gene>
    <name evidence="1" type="ORF">SPIL2461_LOCUS4654</name>
</gene>
<evidence type="ECO:0000313" key="2">
    <source>
        <dbReference type="Proteomes" id="UP000649617"/>
    </source>
</evidence>
<name>A0A812LM03_SYMPI</name>
<dbReference type="OrthoDB" id="443596at2759"/>
<evidence type="ECO:0000313" key="1">
    <source>
        <dbReference type="EMBL" id="CAE7248520.1"/>
    </source>
</evidence>
<dbReference type="InterPro" id="IPR027417">
    <property type="entry name" value="P-loop_NTPase"/>
</dbReference>
<organism evidence="1 2">
    <name type="scientific">Symbiodinium pilosum</name>
    <name type="common">Dinoflagellate</name>
    <dbReference type="NCBI Taxonomy" id="2952"/>
    <lineage>
        <taxon>Eukaryota</taxon>
        <taxon>Sar</taxon>
        <taxon>Alveolata</taxon>
        <taxon>Dinophyceae</taxon>
        <taxon>Suessiales</taxon>
        <taxon>Symbiodiniaceae</taxon>
        <taxon>Symbiodinium</taxon>
    </lineage>
</organism>
<dbReference type="Proteomes" id="UP000649617">
    <property type="component" value="Unassembled WGS sequence"/>
</dbReference>
<protein>
    <submittedName>
        <fullName evidence="1">Uncharacterized protein</fullName>
    </submittedName>
</protein>
<dbReference type="AlphaFoldDB" id="A0A812LM03"/>
<comment type="caution">
    <text evidence="1">The sequence shown here is derived from an EMBL/GenBank/DDBJ whole genome shotgun (WGS) entry which is preliminary data.</text>
</comment>
<accession>A0A812LM03</accession>
<keyword evidence="2" id="KW-1185">Reference proteome</keyword>
<reference evidence="1" key="1">
    <citation type="submission" date="2021-02" db="EMBL/GenBank/DDBJ databases">
        <authorList>
            <person name="Dougan E. K."/>
            <person name="Rhodes N."/>
            <person name="Thang M."/>
            <person name="Chan C."/>
        </authorList>
    </citation>
    <scope>NUCLEOTIDE SEQUENCE</scope>
</reference>
<sequence>MKEDAAAAAGIRVLPGMLHRASLGYQGSSLDSVVLHVTRLLPGVSQPIHQQTHLHQGSVLLLGPISSGKTTILRDLVASLTLQHQVVLVDFMAELHASAFHPARTIVPTEPLDRVPFVQKVIQEQSLEVAGTDHLFL</sequence>
<dbReference type="Gene3D" id="3.40.50.300">
    <property type="entry name" value="P-loop containing nucleotide triphosphate hydrolases"/>
    <property type="match status" value="1"/>
</dbReference>
<proteinExistence type="predicted"/>
<dbReference type="EMBL" id="CAJNIZ010006269">
    <property type="protein sequence ID" value="CAE7248520.1"/>
    <property type="molecule type" value="Genomic_DNA"/>
</dbReference>